<dbReference type="OrthoDB" id="878245at2"/>
<dbReference type="EMBL" id="VDCH01000034">
    <property type="protein sequence ID" value="TNJ36827.1"/>
    <property type="molecule type" value="Genomic_DNA"/>
</dbReference>
<reference evidence="1 2" key="1">
    <citation type="submission" date="2019-05" db="EMBL/GenBank/DDBJ databases">
        <title>Draft Whole-Genome sequence of the green sulfur bacterium Chlorobaculum thiosulfatiphilum DSM 249.</title>
        <authorList>
            <person name="Meyer T.E."/>
            <person name="Kyndt J.A."/>
        </authorList>
    </citation>
    <scope>NUCLEOTIDE SEQUENCE [LARGE SCALE GENOMIC DNA]</scope>
    <source>
        <strain evidence="1 2">DSM 249</strain>
    </source>
</reference>
<organism evidence="1 2">
    <name type="scientific">Chlorobaculum thiosulfatiphilum</name>
    <name type="common">Chlorobium limicola f.sp. thiosulfatophilum</name>
    <dbReference type="NCBI Taxonomy" id="115852"/>
    <lineage>
        <taxon>Bacteria</taxon>
        <taxon>Pseudomonadati</taxon>
        <taxon>Chlorobiota</taxon>
        <taxon>Chlorobiia</taxon>
        <taxon>Chlorobiales</taxon>
        <taxon>Chlorobiaceae</taxon>
        <taxon>Chlorobaculum</taxon>
    </lineage>
</organism>
<evidence type="ECO:0008006" key="3">
    <source>
        <dbReference type="Google" id="ProtNLM"/>
    </source>
</evidence>
<gene>
    <name evidence="1" type="ORF">FGF66_11375</name>
</gene>
<keyword evidence="2" id="KW-1185">Reference proteome</keyword>
<accession>A0A5C4S172</accession>
<comment type="caution">
    <text evidence="1">The sequence shown here is derived from an EMBL/GenBank/DDBJ whole genome shotgun (WGS) entry which is preliminary data.</text>
</comment>
<dbReference type="AlphaFoldDB" id="A0A5C4S172"/>
<proteinExistence type="predicted"/>
<sequence>MIQCEVDGLQFEFPEHWSFSKYDDWAFYHNQFRKMWKGIKAVDIIALDPSLTFWLIEAKDFRRHRRTKPTSLPDEVARKVYDTLAAILPAKVNASKSEEAEMAAKVARAQRIRVVFHMEQPLKPSKLFPRAIDPADVQQKIRQLLHPIDPHPVVVETGDMRNLAWSVK</sequence>
<evidence type="ECO:0000313" key="2">
    <source>
        <dbReference type="Proteomes" id="UP000308271"/>
    </source>
</evidence>
<evidence type="ECO:0000313" key="1">
    <source>
        <dbReference type="EMBL" id="TNJ36827.1"/>
    </source>
</evidence>
<protein>
    <recommendedName>
        <fullName evidence="3">Cysteinyl-tRNA synthetase</fullName>
    </recommendedName>
</protein>
<name>A0A5C4S172_CHLTI</name>
<dbReference type="Proteomes" id="UP000308271">
    <property type="component" value="Unassembled WGS sequence"/>
</dbReference>